<dbReference type="Proteomes" id="UP000481030">
    <property type="component" value="Unassembled WGS sequence"/>
</dbReference>
<protein>
    <recommendedName>
        <fullName evidence="6">Competence protein CoiA</fullName>
    </recommendedName>
</protein>
<evidence type="ECO:0000313" key="5">
    <source>
        <dbReference type="Proteomes" id="UP000481030"/>
    </source>
</evidence>
<evidence type="ECO:0008006" key="6">
    <source>
        <dbReference type="Google" id="ProtNLM"/>
    </source>
</evidence>
<feature type="domain" description="Competence protein CoiA-like N-terminal" evidence="2">
    <location>
        <begin position="29"/>
        <end position="69"/>
    </location>
</feature>
<proteinExistence type="predicted"/>
<dbReference type="InterPro" id="IPR057253">
    <property type="entry name" value="CoiA-like_N"/>
</dbReference>
<dbReference type="InterPro" id="IPR021176">
    <property type="entry name" value="Competence-induced_CoiA"/>
</dbReference>
<evidence type="ECO:0000259" key="3">
    <source>
        <dbReference type="Pfam" id="PF25166"/>
    </source>
</evidence>
<dbReference type="Pfam" id="PF25164">
    <property type="entry name" value="CoiA_N"/>
    <property type="match status" value="1"/>
</dbReference>
<accession>A0A6L3V710</accession>
<dbReference type="AlphaFoldDB" id="A0A6L3V710"/>
<name>A0A6L3V710_9BACI</name>
<feature type="domain" description="Competence protein CoiA nuclease-like" evidence="1">
    <location>
        <begin position="75"/>
        <end position="230"/>
    </location>
</feature>
<comment type="caution">
    <text evidence="4">The sequence shown here is derived from an EMBL/GenBank/DDBJ whole genome shotgun (WGS) entry which is preliminary data.</text>
</comment>
<evidence type="ECO:0000313" key="4">
    <source>
        <dbReference type="EMBL" id="KAB2337224.1"/>
    </source>
</evidence>
<dbReference type="OrthoDB" id="3784230at2"/>
<dbReference type="InterPro" id="IPR057252">
    <property type="entry name" value="CoiA_C"/>
</dbReference>
<organism evidence="4 5">
    <name type="scientific">Cytobacillus depressus</name>
    <dbReference type="NCBI Taxonomy" id="1602942"/>
    <lineage>
        <taxon>Bacteria</taxon>
        <taxon>Bacillati</taxon>
        <taxon>Bacillota</taxon>
        <taxon>Bacilli</taxon>
        <taxon>Bacillales</taxon>
        <taxon>Bacillaceae</taxon>
        <taxon>Cytobacillus</taxon>
    </lineage>
</organism>
<sequence>MGKGVDFLLVSKTKQGNLLNVTGIRNLDYLRAMRRTESFFCPECDERVILKVGTKKMPHFAHQKGSACSESYERESEYHLKGKIALFEWLQEQGVESSLESFDKKIAQRPDIGFNFEGARYAIEYQCSSIPEELFIKRTENYFNANITPIWIMAGKNIKRPTNNRVALSKFDFLFLANSHSGMSIPSYCPIMNTLIIVQRILPVSVKNSLAHFSIKSLTKASITDLIRPTPNRPNQLNDWLKEIRRAKNITIPYYQSTQNKFLQELYSHSIIPSMLPPEIGLPVAHAHFIETPALEWQSYLLIDLLNRSQPIPIDKIIYAFKRRVGRNEIKLRNLPLARRGNALLAVKAYMKLLVKLNIFQAVSQTHIKRINPIRTQNNVERQLEWETNFYRKNFKIINDGLK</sequence>
<evidence type="ECO:0000259" key="2">
    <source>
        <dbReference type="Pfam" id="PF25164"/>
    </source>
</evidence>
<dbReference type="InterPro" id="IPR010330">
    <property type="entry name" value="CoiA_nuc"/>
</dbReference>
<dbReference type="PIRSF" id="PIRSF007487">
    <property type="entry name" value="Competence-induced_CoiA_bac"/>
    <property type="match status" value="1"/>
</dbReference>
<dbReference type="Pfam" id="PF06054">
    <property type="entry name" value="CoiA_nuc"/>
    <property type="match status" value="1"/>
</dbReference>
<dbReference type="EMBL" id="WBOS01000002">
    <property type="protein sequence ID" value="KAB2337224.1"/>
    <property type="molecule type" value="Genomic_DNA"/>
</dbReference>
<dbReference type="Pfam" id="PF25166">
    <property type="entry name" value="CoiA_C"/>
    <property type="match status" value="1"/>
</dbReference>
<feature type="domain" description="Competence protein CoiA C-terminal" evidence="3">
    <location>
        <begin position="239"/>
        <end position="379"/>
    </location>
</feature>
<keyword evidence="5" id="KW-1185">Reference proteome</keyword>
<gene>
    <name evidence="4" type="ORF">F7731_06270</name>
</gene>
<evidence type="ECO:0000259" key="1">
    <source>
        <dbReference type="Pfam" id="PF06054"/>
    </source>
</evidence>
<reference evidence="4 5" key="1">
    <citation type="journal article" date="2016" name="Antonie Van Leeuwenhoek">
        <title>Bacillus depressus sp. nov., isolated from soil of a sunflower field.</title>
        <authorList>
            <person name="Wei X."/>
            <person name="Xin D."/>
            <person name="Xin Y."/>
            <person name="Zhang H."/>
            <person name="Wang T."/>
            <person name="Zhang J."/>
        </authorList>
    </citation>
    <scope>NUCLEOTIDE SEQUENCE [LARGE SCALE GENOMIC DNA]</scope>
    <source>
        <strain evidence="4 5">BZ1</strain>
    </source>
</reference>